<dbReference type="AlphaFoldDB" id="A0A3E2BPL5"/>
<dbReference type="Proteomes" id="UP000257323">
    <property type="component" value="Unassembled WGS sequence"/>
</dbReference>
<evidence type="ECO:0000313" key="1">
    <source>
        <dbReference type="EMBL" id="RFT16658.1"/>
    </source>
</evidence>
<reference evidence="1 2" key="1">
    <citation type="submission" date="2018-08" db="EMBL/GenBank/DDBJ databases">
        <title>Genome analysis of the thermophilic bacterium of the candidate phylum Aminicenantes from deep subsurface aquifer revealed its physiology and ecological role.</title>
        <authorList>
            <person name="Kadnikov V.V."/>
            <person name="Mardanov A.V."/>
            <person name="Beletsky A.V."/>
            <person name="Karnachuk O.V."/>
            <person name="Ravin N.V."/>
        </authorList>
    </citation>
    <scope>NUCLEOTIDE SEQUENCE [LARGE SCALE GENOMIC DNA]</scope>
    <source>
        <strain evidence="1">BY38</strain>
    </source>
</reference>
<dbReference type="EMBL" id="QUAH01000002">
    <property type="protein sequence ID" value="RFT16658.1"/>
    <property type="molecule type" value="Genomic_DNA"/>
</dbReference>
<protein>
    <submittedName>
        <fullName evidence="1">Uncharacterized protein</fullName>
    </submittedName>
</protein>
<proteinExistence type="predicted"/>
<comment type="caution">
    <text evidence="1">The sequence shown here is derived from an EMBL/GenBank/DDBJ whole genome shotgun (WGS) entry which is preliminary data.</text>
</comment>
<accession>A0A3E2BPL5</accession>
<sequence>MNNHSYIFQQTVGIKSSIAPGESCRLRPPLAFPETSGPLPNTPIYLDTICPLPGQALGNNLI</sequence>
<organism evidence="1 2">
    <name type="scientific">Candidatus Saccharicenans subterraneus</name>
    <dbReference type="NCBI Taxonomy" id="2508984"/>
    <lineage>
        <taxon>Bacteria</taxon>
        <taxon>Candidatus Aminicenantota</taxon>
        <taxon>Candidatus Aminicenantia</taxon>
        <taxon>Candidatus Aminicenantales</taxon>
        <taxon>Candidatus Saccharicenantaceae</taxon>
        <taxon>Candidatus Saccharicenans</taxon>
    </lineage>
</organism>
<gene>
    <name evidence="1" type="ORF">OP8BY_1271</name>
</gene>
<name>A0A3E2BPL5_9BACT</name>
<evidence type="ECO:0000313" key="2">
    <source>
        <dbReference type="Proteomes" id="UP000257323"/>
    </source>
</evidence>